<protein>
    <submittedName>
        <fullName evidence="1">Uncharacterized protein</fullName>
    </submittedName>
</protein>
<organism evidence="1">
    <name type="scientific">viral metagenome</name>
    <dbReference type="NCBI Taxonomy" id="1070528"/>
    <lineage>
        <taxon>unclassified sequences</taxon>
        <taxon>metagenomes</taxon>
        <taxon>organismal metagenomes</taxon>
    </lineage>
</organism>
<sequence>MIICKTGADECICYWDDMWAEYYSQVMPAASSAASSNVNHNVNPIVSKVRKIILNAVKEVSCQTKNIPKK</sequence>
<dbReference type="EMBL" id="MT141486">
    <property type="protein sequence ID" value="QJA62975.1"/>
    <property type="molecule type" value="Genomic_DNA"/>
</dbReference>
<dbReference type="AlphaFoldDB" id="A0A6M3J0W6"/>
<evidence type="ECO:0000313" key="1">
    <source>
        <dbReference type="EMBL" id="QJA62975.1"/>
    </source>
</evidence>
<accession>A0A6M3J0W6</accession>
<gene>
    <name evidence="2" type="ORF">MM415A02614_0010</name>
    <name evidence="1" type="ORF">MM415B00683_0045</name>
</gene>
<evidence type="ECO:0000313" key="2">
    <source>
        <dbReference type="EMBL" id="QJA72776.1"/>
    </source>
</evidence>
<reference evidence="1" key="1">
    <citation type="submission" date="2020-03" db="EMBL/GenBank/DDBJ databases">
        <title>The deep terrestrial virosphere.</title>
        <authorList>
            <person name="Holmfeldt K."/>
            <person name="Nilsson E."/>
            <person name="Simone D."/>
            <person name="Lopez-Fernandez M."/>
            <person name="Wu X."/>
            <person name="de Brujin I."/>
            <person name="Lundin D."/>
            <person name="Andersson A."/>
            <person name="Bertilsson S."/>
            <person name="Dopson M."/>
        </authorList>
    </citation>
    <scope>NUCLEOTIDE SEQUENCE</scope>
    <source>
        <strain evidence="2">MM415A02614</strain>
        <strain evidence="1">MM415B00683</strain>
    </source>
</reference>
<proteinExistence type="predicted"/>
<name>A0A6M3J0W6_9ZZZZ</name>
<dbReference type="EMBL" id="MT141977">
    <property type="protein sequence ID" value="QJA72776.1"/>
    <property type="molecule type" value="Genomic_DNA"/>
</dbReference>